<proteinExistence type="predicted"/>
<dbReference type="GO" id="GO:0004497">
    <property type="term" value="F:monooxygenase activity"/>
    <property type="evidence" value="ECO:0007669"/>
    <property type="project" value="UniProtKB-KW"/>
</dbReference>
<dbReference type="Gene3D" id="3.30.70.2450">
    <property type="match status" value="1"/>
</dbReference>
<keyword evidence="4" id="KW-1185">Reference proteome</keyword>
<dbReference type="PANTHER" id="PTHR43476:SF3">
    <property type="entry name" value="FAD-BINDING MONOOXYGENASE"/>
    <property type="match status" value="1"/>
</dbReference>
<feature type="domain" description="FAD-binding" evidence="2">
    <location>
        <begin position="7"/>
        <end position="335"/>
    </location>
</feature>
<dbReference type="PANTHER" id="PTHR43476">
    <property type="entry name" value="3-(3-HYDROXY-PHENYL)PROPIONATE/3-HYDROXYCINNAMIC ACID HYDROXYLASE"/>
    <property type="match status" value="1"/>
</dbReference>
<keyword evidence="3" id="KW-0503">Monooxygenase</keyword>
<dbReference type="PRINTS" id="PR00420">
    <property type="entry name" value="RNGMNOXGNASE"/>
</dbReference>
<dbReference type="InterPro" id="IPR036188">
    <property type="entry name" value="FAD/NAD-bd_sf"/>
</dbReference>
<dbReference type="Proteomes" id="UP000297741">
    <property type="component" value="Unassembled WGS sequence"/>
</dbReference>
<dbReference type="Gene3D" id="3.50.50.60">
    <property type="entry name" value="FAD/NAD(P)-binding domain"/>
    <property type="match status" value="1"/>
</dbReference>
<keyword evidence="1" id="KW-0560">Oxidoreductase</keyword>
<protein>
    <submittedName>
        <fullName evidence="3">FAD-dependent monooxygenase</fullName>
    </submittedName>
</protein>
<comment type="caution">
    <text evidence="3">The sequence shown here is derived from an EMBL/GenBank/DDBJ whole genome shotgun (WGS) entry which is preliminary data.</text>
</comment>
<evidence type="ECO:0000259" key="2">
    <source>
        <dbReference type="Pfam" id="PF01494"/>
    </source>
</evidence>
<sequence>MDNIADFIVVGAGPVGLLTALGLARANASVIVLDADAQLNDSPRAMTYTDPTLVLMNRLGILDAAEKVAIRNREINFVWPQDDLVVTIDTLKAEPTRTYAHNLHFGQEALGQIAMDAFLTYPMTEVRFSTKVRAISHGTAHATVTVETPNGVRELRAKWVIGCDGGQSTIRKLLGLEFEGFTWPERFVATNVRYDFTGKGWKNVHMICSGPSWGLVAKINAEGLYRVTFPEDPDIPVEEVGRRIHDHYKRIMPDDEAYEIVSWAPYRVHERTCPTYNMGRVVLAGDAAHICNPCGGRGLTGGIMDVDRLVTAFENVLSGANERDELDAYTKDRRTEFVEVSSPFASMMKQMWERSDRDAQKRDQAEIMKLSVGSSSISLAGIKRRDAVA</sequence>
<gene>
    <name evidence="3" type="ORF">EEB11_12595</name>
</gene>
<reference evidence="3 4" key="1">
    <citation type="submission" date="2018-11" db="EMBL/GenBank/DDBJ databases">
        <title>Tabrizicola sp. isolated from sediment of alpine lake.</title>
        <authorList>
            <person name="Liu Z."/>
        </authorList>
    </citation>
    <scope>NUCLEOTIDE SEQUENCE [LARGE SCALE GENOMIC DNA]</scope>
    <source>
        <strain evidence="3 4">DRYC-M-16</strain>
    </source>
</reference>
<dbReference type="RefSeq" id="WP_135431872.1">
    <property type="nucleotide sequence ID" value="NZ_RPEM01000008.1"/>
</dbReference>
<dbReference type="InterPro" id="IPR002938">
    <property type="entry name" value="FAD-bd"/>
</dbReference>
<name>A0ABY2KJI4_9RHOB</name>
<evidence type="ECO:0000313" key="4">
    <source>
        <dbReference type="Proteomes" id="UP000297741"/>
    </source>
</evidence>
<evidence type="ECO:0000256" key="1">
    <source>
        <dbReference type="ARBA" id="ARBA00023002"/>
    </source>
</evidence>
<dbReference type="EMBL" id="RPEM01000008">
    <property type="protein sequence ID" value="TGD42588.1"/>
    <property type="molecule type" value="Genomic_DNA"/>
</dbReference>
<evidence type="ECO:0000313" key="3">
    <source>
        <dbReference type="EMBL" id="TGD42588.1"/>
    </source>
</evidence>
<accession>A0ABY2KJI4</accession>
<dbReference type="InterPro" id="IPR050631">
    <property type="entry name" value="PheA/TfdB_FAD_monoxygenase"/>
</dbReference>
<dbReference type="SUPFAM" id="SSF51905">
    <property type="entry name" value="FAD/NAD(P)-binding domain"/>
    <property type="match status" value="1"/>
</dbReference>
<organism evidence="3 4">
    <name type="scientific">Pseudotabrizicola sediminis</name>
    <dbReference type="NCBI Taxonomy" id="2486418"/>
    <lineage>
        <taxon>Bacteria</taxon>
        <taxon>Pseudomonadati</taxon>
        <taxon>Pseudomonadota</taxon>
        <taxon>Alphaproteobacteria</taxon>
        <taxon>Rhodobacterales</taxon>
        <taxon>Paracoccaceae</taxon>
        <taxon>Pseudotabrizicola</taxon>
    </lineage>
</organism>
<dbReference type="Pfam" id="PF01494">
    <property type="entry name" value="FAD_binding_3"/>
    <property type="match status" value="1"/>
</dbReference>